<dbReference type="InterPro" id="IPR010496">
    <property type="entry name" value="AL/BT2_dom"/>
</dbReference>
<feature type="region of interest" description="Disordered" evidence="5">
    <location>
        <begin position="280"/>
        <end position="302"/>
    </location>
</feature>
<evidence type="ECO:0000256" key="3">
    <source>
        <dbReference type="ARBA" id="ARBA00022801"/>
    </source>
</evidence>
<dbReference type="PANTHER" id="PTHR43817:SF1">
    <property type="entry name" value="HYDROLASE, FAMILY 43, PUTATIVE (AFU_ORTHOLOGUE AFUA_3G01660)-RELATED"/>
    <property type="match status" value="1"/>
</dbReference>
<keyword evidence="4" id="KW-0326">Glycosidase</keyword>
<dbReference type="SUPFAM" id="SSF49373">
    <property type="entry name" value="Invasin/intimin cell-adhesion fragments"/>
    <property type="match status" value="2"/>
</dbReference>
<evidence type="ECO:0000313" key="7">
    <source>
        <dbReference type="EMBL" id="MFB3167615.1"/>
    </source>
</evidence>
<dbReference type="InterPro" id="IPR008979">
    <property type="entry name" value="Galactose-bd-like_sf"/>
</dbReference>
<name>A0ABV4YRX3_9BACI</name>
<dbReference type="PANTHER" id="PTHR43817">
    <property type="entry name" value="GLYCOSYL HYDROLASE"/>
    <property type="match status" value="1"/>
</dbReference>
<comment type="caution">
    <text evidence="7">The sequence shown here is derived from an EMBL/GenBank/DDBJ whole genome shotgun (WGS) entry which is preliminary data.</text>
</comment>
<evidence type="ECO:0000256" key="5">
    <source>
        <dbReference type="SAM" id="MobiDB-lite"/>
    </source>
</evidence>
<dbReference type="SUPFAM" id="SSF49785">
    <property type="entry name" value="Galactose-binding domain-like"/>
    <property type="match status" value="1"/>
</dbReference>
<dbReference type="PROSITE" id="PS51175">
    <property type="entry name" value="CBM6"/>
    <property type="match status" value="1"/>
</dbReference>
<dbReference type="InterPro" id="IPR008964">
    <property type="entry name" value="Invasin/intimin_cell_adhesion"/>
</dbReference>
<dbReference type="SUPFAM" id="SSF49899">
    <property type="entry name" value="Concanavalin A-like lectins/glucanases"/>
    <property type="match status" value="1"/>
</dbReference>
<dbReference type="CDD" id="cd18820">
    <property type="entry name" value="GH43_LbAraf43-like"/>
    <property type="match status" value="1"/>
</dbReference>
<dbReference type="Proteomes" id="UP001241748">
    <property type="component" value="Unassembled WGS sequence"/>
</dbReference>
<dbReference type="Gene3D" id="2.60.120.560">
    <property type="entry name" value="Exo-inulinase, domain 1"/>
    <property type="match status" value="1"/>
</dbReference>
<dbReference type="Gene3D" id="2.60.40.1080">
    <property type="match status" value="3"/>
</dbReference>
<dbReference type="CDD" id="cd08991">
    <property type="entry name" value="GH43_HoAraf43-like"/>
    <property type="match status" value="1"/>
</dbReference>
<keyword evidence="8" id="KW-1185">Reference proteome</keyword>
<dbReference type="Gene3D" id="2.60.120.260">
    <property type="entry name" value="Galactose-binding domain-like"/>
    <property type="match status" value="1"/>
</dbReference>
<feature type="domain" description="CBM6" evidence="6">
    <location>
        <begin position="366"/>
        <end position="489"/>
    </location>
</feature>
<evidence type="ECO:0000259" key="6">
    <source>
        <dbReference type="PROSITE" id="PS51175"/>
    </source>
</evidence>
<dbReference type="Pfam" id="PF02368">
    <property type="entry name" value="Big_2"/>
    <property type="match status" value="2"/>
</dbReference>
<dbReference type="EMBL" id="JAROBZ020000001">
    <property type="protein sequence ID" value="MFB3167615.1"/>
    <property type="molecule type" value="Genomic_DNA"/>
</dbReference>
<dbReference type="Pfam" id="PF06439">
    <property type="entry name" value="3keto-disac_hyd"/>
    <property type="match status" value="1"/>
</dbReference>
<dbReference type="Pfam" id="PF22888">
    <property type="entry name" value="FIMAH"/>
    <property type="match status" value="1"/>
</dbReference>
<sequence>MKRNLSKRKTLLHKVLVFALVLVTFLPSLSREKADAAALEENTIPNTFKNPIVPVSGHAGSADPSVVYKDGYYYYVKSDKDTSIIVAKAKRLQDIGTAPRVTVYTPPSGTMYSKEIWAPELQYINGKWYIYFAADDGRNENHRMYVLEGNSQDPQGTYTFKGKINDPSDVWAIDGMAFQKEDGSLYFVWSGWRNGNDGMPQRTYIAPMSNPWTISGPRVEISSPTQPWEGTIQEGQEVIIKDGTISIIYSANGSWMDDYVLGQLTNTDGDVLNPSSWTKKSTPVFGKNPQGQAYGTGHHSFTKSPDGKEDWMVYHAFKNSNGGWANRSVRAQKFTWNEDGTPNFGTAVAYGAEIQEPSGTPDIQRYEYEAENAVVGGIAFIRNSANASGGKVVGRLDNENSDYVQFDVEVEDSGLYTLVVMAANGTSAGAPTMHNVTVNDGPKQMIEYKNYGWENYNPSSMDVTLKTGKNSIKLSKKTNFAEIDRIILQPVEKINTEVKIESISTDNKAMAISKGDTVTVKASIRPIVGTDKNLKLSSSNTKIATVSEFGRDSATGTVTLAVNGIEPGTATIKAESVDGKVAAEFEVTVRGEPGEPDLSAFTVDHFDQTTLDRHWSIFQESKENWSLTKNPGSMTIHTTPTDIYQNNNSQNNVFLQEIEKGKDFEIVTKVSAPIAKNHQQAGLFVWQDADNLVKLAHVWVDGPTIETAYELKQVYRKPGNFAAHPGGNTMTLKIKKIGNQYTTYYWDGFEWIQAADSLTADLKDIKVGFFANNIVASNDRIDAVFDYFAVRELSGGVELDIDKLSLKVSETSQLKNVGPSENVKWSSKNPLIATVSDKGLVEAKGVGRTIIKVEDESGTYSDEVVVTVEGDEEQPVFQDDFNDHEADGWKTYGGNWKVNDGKYNVKSGPGYKTVLENPEFTDYILEADVQITSGTEAGLIFRASDLDVGADSLEGYFLGINAQNQYAVLGQFSEGKWTEIASRKIPVKYNENYHLKVVLSEGHIQAYINDNPLNTNPYPKFDLVSNTHLTTGKIGFRTWHADASFDNVKVTPYKEEMTGPTYTNSVMPGIADPYVLYHEGTYYLYGTHTADWPMMQNGIKVYTSTDLVNWKEHDEWALHRDNSWGENRFWAPEVIEKDGKFYMYYAVEERLAVATSDSPLGPFVQEKMEPIHPNTPEIDAHIFTDEDGKQYMYFVRFEGGNVIYVAELNDDMKSIKEDTVTFVMRASQDWEKSTKQPSYPVNEGAFVIKHKDTYYLTYSANHFESPDYGVGYATAPTPMGPWTKYENNPIMKSNIVVPGAGHHSLIHSPDGTELFMVYHTHNSTKATEPRKLAIDRVQFVPQENGPDIMEVWGPTVTPQPMPSNKMILKSVNLKAEHTTLQRNQTSALEVTGGLTNGKEADLTKTDIVYVTSNEDVISVEEGMLIAHQAGTAKVFVKVSLNGFTVESNRLSIEVTTSIDSIKQLIEGYEDLKAISHPLSSQLKNSLDQASHQLKIGDKQQAIKKMNDFLKHLNNEAMSKFISVEEKQVLNEDANALIKLWEQQR</sequence>
<dbReference type="Gene3D" id="2.115.10.20">
    <property type="entry name" value="Glycosyl hydrolase domain, family 43"/>
    <property type="match status" value="2"/>
</dbReference>
<accession>A0ABV4YRX3</accession>
<dbReference type="InterPro" id="IPR003343">
    <property type="entry name" value="Big_2"/>
</dbReference>
<evidence type="ECO:0000256" key="2">
    <source>
        <dbReference type="ARBA" id="ARBA00022729"/>
    </source>
</evidence>
<evidence type="ECO:0000256" key="4">
    <source>
        <dbReference type="ARBA" id="ARBA00023295"/>
    </source>
</evidence>
<dbReference type="InterPro" id="IPR013320">
    <property type="entry name" value="ConA-like_dom_sf"/>
</dbReference>
<dbReference type="InterPro" id="IPR023296">
    <property type="entry name" value="Glyco_hydro_beta-prop_sf"/>
</dbReference>
<dbReference type="InterPro" id="IPR006710">
    <property type="entry name" value="Glyco_hydro_43"/>
</dbReference>
<gene>
    <name evidence="7" type="ORF">P5G62_010895</name>
</gene>
<evidence type="ECO:0000313" key="8">
    <source>
        <dbReference type="Proteomes" id="UP001241748"/>
    </source>
</evidence>
<dbReference type="InterPro" id="IPR005084">
    <property type="entry name" value="CBM6"/>
</dbReference>
<evidence type="ECO:0000256" key="1">
    <source>
        <dbReference type="ARBA" id="ARBA00009865"/>
    </source>
</evidence>
<keyword evidence="3" id="KW-0378">Hydrolase</keyword>
<organism evidence="7 8">
    <name type="scientific">Neobacillus driksii</name>
    <dbReference type="NCBI Taxonomy" id="3035913"/>
    <lineage>
        <taxon>Bacteria</taxon>
        <taxon>Bacillati</taxon>
        <taxon>Bacillota</taxon>
        <taxon>Bacilli</taxon>
        <taxon>Bacillales</taxon>
        <taxon>Bacillaceae</taxon>
        <taxon>Neobacillus</taxon>
    </lineage>
</organism>
<protein>
    <submittedName>
        <fullName evidence="7">Family 43 glycosylhydrolase</fullName>
    </submittedName>
</protein>
<dbReference type="Pfam" id="PF04616">
    <property type="entry name" value="Glyco_hydro_43"/>
    <property type="match status" value="2"/>
</dbReference>
<dbReference type="InterPro" id="IPR054470">
    <property type="entry name" value="FIMAH_dom"/>
</dbReference>
<proteinExistence type="inferred from homology"/>
<reference evidence="7 8" key="1">
    <citation type="submission" date="2024-05" db="EMBL/GenBank/DDBJ databases">
        <authorList>
            <person name="Venkateswaran K."/>
        </authorList>
    </citation>
    <scope>NUCLEOTIDE SEQUENCE [LARGE SCALE GENOMIC DNA]</scope>
    <source>
        <strain evidence="7 8">179-C4-2-HS</strain>
    </source>
</reference>
<dbReference type="SUPFAM" id="SSF75005">
    <property type="entry name" value="Arabinanase/levansucrase/invertase"/>
    <property type="match status" value="2"/>
</dbReference>
<dbReference type="Pfam" id="PF17851">
    <property type="entry name" value="GH43_C2"/>
    <property type="match status" value="1"/>
</dbReference>
<keyword evidence="2" id="KW-0732">Signal</keyword>
<comment type="similarity">
    <text evidence="1">Belongs to the glycosyl hydrolase 43 family.</text>
</comment>
<dbReference type="InterPro" id="IPR041542">
    <property type="entry name" value="GH43_C2"/>
</dbReference>
<dbReference type="SMART" id="SM00635">
    <property type="entry name" value="BID_2"/>
    <property type="match status" value="3"/>
</dbReference>
<dbReference type="RefSeq" id="WP_306074292.1">
    <property type="nucleotide sequence ID" value="NZ_JAROBZ020000001.1"/>
</dbReference>
<dbReference type="Gene3D" id="2.60.120.200">
    <property type="match status" value="1"/>
</dbReference>